<dbReference type="GO" id="GO:0000981">
    <property type="term" value="F:DNA-binding transcription factor activity, RNA polymerase II-specific"/>
    <property type="evidence" value="ECO:0007669"/>
    <property type="project" value="TreeGrafter"/>
</dbReference>
<comment type="subcellular location">
    <subcellularLocation>
        <location evidence="1">Nucleus</location>
    </subcellularLocation>
</comment>
<dbReference type="InterPro" id="IPR002100">
    <property type="entry name" value="TF_MADSbox"/>
</dbReference>
<dbReference type="PROSITE" id="PS50066">
    <property type="entry name" value="MADS_BOX_2"/>
    <property type="match status" value="1"/>
</dbReference>
<dbReference type="PRINTS" id="PR00404">
    <property type="entry name" value="MADSDOMAIN"/>
</dbReference>
<evidence type="ECO:0000256" key="3">
    <source>
        <dbReference type="ARBA" id="ARBA00023125"/>
    </source>
</evidence>
<feature type="domain" description="MADS-box" evidence="6">
    <location>
        <begin position="6"/>
        <end position="68"/>
    </location>
</feature>
<evidence type="ECO:0000256" key="1">
    <source>
        <dbReference type="ARBA" id="ARBA00004123"/>
    </source>
</evidence>
<comment type="caution">
    <text evidence="7">The sequence shown here is derived from an EMBL/GenBank/DDBJ whole genome shotgun (WGS) entry which is preliminary data.</text>
</comment>
<dbReference type="FunFam" id="3.40.1810.10:FF:000006">
    <property type="entry name" value="Agamous-like MADS-box protein AGL62"/>
    <property type="match status" value="1"/>
</dbReference>
<evidence type="ECO:0000259" key="6">
    <source>
        <dbReference type="PROSITE" id="PS50066"/>
    </source>
</evidence>
<keyword evidence="5" id="KW-0539">Nucleus</keyword>
<accession>A0A2G2V9S6</accession>
<evidence type="ECO:0000256" key="2">
    <source>
        <dbReference type="ARBA" id="ARBA00023015"/>
    </source>
</evidence>
<proteinExistence type="predicted"/>
<organism evidence="7 8">
    <name type="scientific">Capsicum baccatum</name>
    <name type="common">Peruvian pepper</name>
    <dbReference type="NCBI Taxonomy" id="33114"/>
    <lineage>
        <taxon>Eukaryota</taxon>
        <taxon>Viridiplantae</taxon>
        <taxon>Streptophyta</taxon>
        <taxon>Embryophyta</taxon>
        <taxon>Tracheophyta</taxon>
        <taxon>Spermatophyta</taxon>
        <taxon>Magnoliopsida</taxon>
        <taxon>eudicotyledons</taxon>
        <taxon>Gunneridae</taxon>
        <taxon>Pentapetalae</taxon>
        <taxon>asterids</taxon>
        <taxon>lamiids</taxon>
        <taxon>Solanales</taxon>
        <taxon>Solanaceae</taxon>
        <taxon>Solanoideae</taxon>
        <taxon>Capsiceae</taxon>
        <taxon>Capsicum</taxon>
    </lineage>
</organism>
<dbReference type="AlphaFoldDB" id="A0A2G2V9S6"/>
<evidence type="ECO:0000256" key="5">
    <source>
        <dbReference type="ARBA" id="ARBA00023242"/>
    </source>
</evidence>
<sequence>MPRRRKGRKRVDIVKMENESNLQVTFSKHRAGLFKKASELCTLCGAEIAIVVFSPGKANKVYSFSHPSVELLVDRFLGRDLPPPNNEGRHNHLLMNH</sequence>
<dbReference type="GO" id="GO:0046983">
    <property type="term" value="F:protein dimerization activity"/>
    <property type="evidence" value="ECO:0007669"/>
    <property type="project" value="InterPro"/>
</dbReference>
<dbReference type="PANTHER" id="PTHR11945:SF769">
    <property type="entry name" value="AGAMOUS-LIKE MADS-BOX PROTEIN AGL62"/>
    <property type="match status" value="1"/>
</dbReference>
<dbReference type="Gene3D" id="3.40.1810.10">
    <property type="entry name" value="Transcription factor, MADS-box"/>
    <property type="match status" value="1"/>
</dbReference>
<evidence type="ECO:0000256" key="4">
    <source>
        <dbReference type="ARBA" id="ARBA00023163"/>
    </source>
</evidence>
<keyword evidence="8" id="KW-1185">Reference proteome</keyword>
<dbReference type="Pfam" id="PF00319">
    <property type="entry name" value="SRF-TF"/>
    <property type="match status" value="1"/>
</dbReference>
<protein>
    <submittedName>
        <fullName evidence="7">Agamous-like MADS-box protein AGL62</fullName>
    </submittedName>
</protein>
<reference evidence="8" key="2">
    <citation type="journal article" date="2017" name="J. Anim. Genet.">
        <title>Multiple reference genome sequences of hot pepper reveal the massive evolution of plant disease resistance genes by retroduplication.</title>
        <authorList>
            <person name="Kim S."/>
            <person name="Park J."/>
            <person name="Yeom S.-I."/>
            <person name="Kim Y.-M."/>
            <person name="Seo E."/>
            <person name="Kim K.-T."/>
            <person name="Kim M.-S."/>
            <person name="Lee J.M."/>
            <person name="Cheong K."/>
            <person name="Shin H.-S."/>
            <person name="Kim S.-B."/>
            <person name="Han K."/>
            <person name="Lee J."/>
            <person name="Park M."/>
            <person name="Lee H.-A."/>
            <person name="Lee H.-Y."/>
            <person name="Lee Y."/>
            <person name="Oh S."/>
            <person name="Lee J.H."/>
            <person name="Choi E."/>
            <person name="Choi E."/>
            <person name="Lee S.E."/>
            <person name="Jeon J."/>
            <person name="Kim H."/>
            <person name="Choi G."/>
            <person name="Song H."/>
            <person name="Lee J."/>
            <person name="Lee S.-C."/>
            <person name="Kwon J.-K."/>
            <person name="Lee H.-Y."/>
            <person name="Koo N."/>
            <person name="Hong Y."/>
            <person name="Kim R.W."/>
            <person name="Kang W.-H."/>
            <person name="Huh J.H."/>
            <person name="Kang B.-C."/>
            <person name="Yang T.-J."/>
            <person name="Lee Y.-H."/>
            <person name="Bennetzen J.L."/>
            <person name="Choi D."/>
        </authorList>
    </citation>
    <scope>NUCLEOTIDE SEQUENCE [LARGE SCALE GENOMIC DNA]</scope>
    <source>
        <strain evidence="8">cv. PBC81</strain>
    </source>
</reference>
<dbReference type="PANTHER" id="PTHR11945">
    <property type="entry name" value="MADS BOX PROTEIN"/>
    <property type="match status" value="1"/>
</dbReference>
<name>A0A2G2V9S6_CAPBA</name>
<keyword evidence="2" id="KW-0805">Transcription regulation</keyword>
<evidence type="ECO:0000313" key="7">
    <source>
        <dbReference type="EMBL" id="PHT29741.1"/>
    </source>
</evidence>
<evidence type="ECO:0000313" key="8">
    <source>
        <dbReference type="Proteomes" id="UP000224567"/>
    </source>
</evidence>
<dbReference type="Proteomes" id="UP000224567">
    <property type="component" value="Unassembled WGS sequence"/>
</dbReference>
<keyword evidence="3" id="KW-0238">DNA-binding</keyword>
<dbReference type="STRING" id="33114.A0A2G2V9S6"/>
<dbReference type="GO" id="GO:0005634">
    <property type="term" value="C:nucleus"/>
    <property type="evidence" value="ECO:0007669"/>
    <property type="project" value="UniProtKB-SubCell"/>
</dbReference>
<dbReference type="EMBL" id="MLFT02000083">
    <property type="protein sequence ID" value="PHT29741.1"/>
    <property type="molecule type" value="Genomic_DNA"/>
</dbReference>
<dbReference type="SMART" id="SM00432">
    <property type="entry name" value="MADS"/>
    <property type="match status" value="1"/>
</dbReference>
<dbReference type="OrthoDB" id="1309359at2759"/>
<gene>
    <name evidence="7" type="ORF">CQW23_30659</name>
</gene>
<dbReference type="GO" id="GO:0000978">
    <property type="term" value="F:RNA polymerase II cis-regulatory region sequence-specific DNA binding"/>
    <property type="evidence" value="ECO:0007669"/>
    <property type="project" value="TreeGrafter"/>
</dbReference>
<dbReference type="InterPro" id="IPR036879">
    <property type="entry name" value="TF_MADSbox_sf"/>
</dbReference>
<dbReference type="SUPFAM" id="SSF55455">
    <property type="entry name" value="SRF-like"/>
    <property type="match status" value="1"/>
</dbReference>
<keyword evidence="4" id="KW-0804">Transcription</keyword>
<reference evidence="7 8" key="1">
    <citation type="journal article" date="2017" name="Genome Biol.">
        <title>New reference genome sequences of hot pepper reveal the massive evolution of plant disease-resistance genes by retroduplication.</title>
        <authorList>
            <person name="Kim S."/>
            <person name="Park J."/>
            <person name="Yeom S.I."/>
            <person name="Kim Y.M."/>
            <person name="Seo E."/>
            <person name="Kim K.T."/>
            <person name="Kim M.S."/>
            <person name="Lee J.M."/>
            <person name="Cheong K."/>
            <person name="Shin H.S."/>
            <person name="Kim S.B."/>
            <person name="Han K."/>
            <person name="Lee J."/>
            <person name="Park M."/>
            <person name="Lee H.A."/>
            <person name="Lee H.Y."/>
            <person name="Lee Y."/>
            <person name="Oh S."/>
            <person name="Lee J.H."/>
            <person name="Choi E."/>
            <person name="Choi E."/>
            <person name="Lee S.E."/>
            <person name="Jeon J."/>
            <person name="Kim H."/>
            <person name="Choi G."/>
            <person name="Song H."/>
            <person name="Lee J."/>
            <person name="Lee S.C."/>
            <person name="Kwon J.K."/>
            <person name="Lee H.Y."/>
            <person name="Koo N."/>
            <person name="Hong Y."/>
            <person name="Kim R.W."/>
            <person name="Kang W.H."/>
            <person name="Huh J.H."/>
            <person name="Kang B.C."/>
            <person name="Yang T.J."/>
            <person name="Lee Y.H."/>
            <person name="Bennetzen J.L."/>
            <person name="Choi D."/>
        </authorList>
    </citation>
    <scope>NUCLEOTIDE SEQUENCE [LARGE SCALE GENOMIC DNA]</scope>
    <source>
        <strain evidence="8">cv. PBC81</strain>
    </source>
</reference>